<feature type="region of interest" description="Disordered" evidence="6">
    <location>
        <begin position="694"/>
        <end position="726"/>
    </location>
</feature>
<keyword evidence="2 5" id="KW-0808">Transferase</keyword>
<dbReference type="GO" id="GO:0008173">
    <property type="term" value="F:RNA methyltransferase activity"/>
    <property type="evidence" value="ECO:0007669"/>
    <property type="project" value="InterPro"/>
</dbReference>
<feature type="binding site" evidence="5">
    <location>
        <position position="650"/>
    </location>
    <ligand>
        <name>S-adenosyl-L-methionine</name>
        <dbReference type="ChEBI" id="CHEBI:59789"/>
    </ligand>
</feature>
<dbReference type="Gene3D" id="2.40.50.1070">
    <property type="match status" value="1"/>
</dbReference>
<keyword evidence="4" id="KW-0479">Metal-binding</keyword>
<evidence type="ECO:0000256" key="7">
    <source>
        <dbReference type="SAM" id="Phobius"/>
    </source>
</evidence>
<evidence type="ECO:0000256" key="3">
    <source>
        <dbReference type="ARBA" id="ARBA00022691"/>
    </source>
</evidence>
<dbReference type="GO" id="GO:0006396">
    <property type="term" value="P:RNA processing"/>
    <property type="evidence" value="ECO:0007669"/>
    <property type="project" value="InterPro"/>
</dbReference>
<evidence type="ECO:0000259" key="8">
    <source>
        <dbReference type="PROSITE" id="PS50103"/>
    </source>
</evidence>
<dbReference type="Gene3D" id="3.40.50.150">
    <property type="entry name" value="Vaccinia Virus protein VP39"/>
    <property type="match status" value="1"/>
</dbReference>
<keyword evidence="7" id="KW-1133">Transmembrane helix</keyword>
<evidence type="ECO:0000256" key="2">
    <source>
        <dbReference type="ARBA" id="ARBA00022679"/>
    </source>
</evidence>
<keyword evidence="4" id="KW-0862">Zinc</keyword>
<evidence type="ECO:0000256" key="1">
    <source>
        <dbReference type="ARBA" id="ARBA00022603"/>
    </source>
</evidence>
<comment type="caution">
    <text evidence="9">The sequence shown here is derived from an EMBL/GenBank/DDBJ whole genome shotgun (WGS) entry which is preliminary data.</text>
</comment>
<name>A0A812G2N9_9DINO</name>
<sequence length="1520" mass="165842">MQGNAHQTFVKIKGLDGPGHRRMLLQRWVDSPTYPFLVAAAKKKSPSSTCTWELCHLDDCGTYTIKNILSALHAIAVMGKWDSRVIGPGATCGRKRRPFAAACVGQVADVPSKHGTAAAAGWAHGFLAGKASASGRRAGSFTSLAQSLHWAAATDMILSSAKAVPATFLLDLLQSCAFAVMPSCRENNFETFATDRELSHFLSLMAFTVCATDECLLGDDPESLSERPVFLCSNLNFASDRYRGRLNVEVATMQNEGKWSDICFAISALCTDGVLPNVLSGRLEHHVDNCFRANEALTEDEDGEHIHGLRHGVVHLHVRKDKETFEFSFRRTLPGEKLNLRVGLAKHDRFKKKEPGKYRLAIEERTAASTDEVAPRCPHFAQKCGGCAFQNLRYEAQLREKMLLLELLLEQFGLLHQEVVLEEPVPSPEVFGFHARTEFRAFLRDGLQFGMHPEGSPIPLAIDTCHLHPESAQDAFSALRSSLREAGATAFDERTGRGWLCNIILRSALPRQGVEPELLASVVTLPEAPRDVLQGAAKEAVARCPALAGVTWSQEGGEGLKRPGWRSRGHQRHEVLAGRPYLLQDSGGVALRLVPEAFFRPNIFLTADLASTVVEFAGAASESVVWDAFCGQGLLSLPLARTGAKMVVLDRSEPALDALLANLAERGLEAEVVCGDLGIPVFLHRLLGVLSRTKMPPEAAEDEDELSEEDEEEEDMDEGDSMPFGDAVPASLPVPDVLVVDPGRNGLPKPFRRFALDLRAPTLVYGFLVVRHAEEAGSGVATCPPQLVLSWAPGGVFRHPAYKMVAVPVQVLDGAHEVGLPTSGAASGARRAGIRNYKDPAGQDGVGHAEATVPGIWQIQPCLSACPGQAGYWVLVRDTCPKKQVTDLRDFYDPQNAAISFYVMCFALIPFAGYLLIAPNWLLVSMVGCLDSICTELPIAIFPLLAPDFISVAVLVAAKPLAQALTAPFSIRFVRSRELFSTQIGLALQVSGLLMQALMPSYSFFCLARAVQGMASALLIQASPRTTSRFEAAQSGIAVKFIYAGLVCGTPFGALAFSVEPFLPFLWLALAELVLLIALWLNWSGLDEEEASKPDLATLLSVVSDPVTVRPIVLVSLLLMFTGALQTVSPRMLQEDYNFSVVMSGIAWMFQTWPSVFLVFALGPVARFIGFRLLMVGSLVIAGIAAMLAREGSLGVLILEIFFSGVAAGCTQLGGKTKPAWLRSGIMPEYPNKFSTLPAEGFLSRNSRSFAMALELEYRNTFIDFKEETETEKTGRVRCRSTPPGRTRRVSFTMETAQDEDATWQCGPMWRALGQALFFPIQLRKSHWDPEDALPEVSLAPSDDSVEKEDAGKDDASPCPAWTQELKPVSLGSLGHPETCHRPCIYFISGHCASGADCAYCHMTHTEKLPKLDKKQRIMIQECSQAQLLTLLLPLCRARAERFGFTMEAAELLSLVEENCSSAPLPEFLGRDLRNLQKTLATEMSFSGLVGLITRQTGPDPHLTARLLELLDTLRGQLTY</sequence>
<gene>
    <name evidence="9" type="ORF">SNAT2548_LOCUS106</name>
</gene>
<feature type="transmembrane region" description="Helical" evidence="7">
    <location>
        <begin position="1065"/>
        <end position="1086"/>
    </location>
</feature>
<comment type="similarity">
    <text evidence="5">Belongs to the class I-like SAM-binding methyltransferase superfamily. RNA M5U methyltransferase family.</text>
</comment>
<dbReference type="InterPro" id="IPR000571">
    <property type="entry name" value="Znf_CCCH"/>
</dbReference>
<feature type="binding site" evidence="5">
    <location>
        <position position="629"/>
    </location>
    <ligand>
        <name>S-adenosyl-L-methionine</name>
        <dbReference type="ChEBI" id="CHEBI:59789"/>
    </ligand>
</feature>
<feature type="binding site" evidence="5">
    <location>
        <position position="741"/>
    </location>
    <ligand>
        <name>S-adenosyl-L-methionine</name>
        <dbReference type="ChEBI" id="CHEBI:59789"/>
    </ligand>
</feature>
<evidence type="ECO:0000256" key="6">
    <source>
        <dbReference type="SAM" id="MobiDB-lite"/>
    </source>
</evidence>
<dbReference type="PROSITE" id="PS51687">
    <property type="entry name" value="SAM_MT_RNA_M5U"/>
    <property type="match status" value="1"/>
</dbReference>
<accession>A0A812G2N9</accession>
<feature type="transmembrane region" description="Helical" evidence="7">
    <location>
        <begin position="979"/>
        <end position="996"/>
    </location>
</feature>
<keyword evidence="1 5" id="KW-0489">Methyltransferase</keyword>
<protein>
    <recommendedName>
        <fullName evidence="8">C3H1-type domain-containing protein</fullName>
    </recommendedName>
</protein>
<feature type="transmembrane region" description="Helical" evidence="7">
    <location>
        <begin position="937"/>
        <end position="958"/>
    </location>
</feature>
<dbReference type="InterPro" id="IPR036259">
    <property type="entry name" value="MFS_trans_sf"/>
</dbReference>
<dbReference type="PROSITE" id="PS50103">
    <property type="entry name" value="ZF_C3H1"/>
    <property type="match status" value="1"/>
</dbReference>
<dbReference type="Gene3D" id="1.20.1250.20">
    <property type="entry name" value="MFS general substrate transporter like domains"/>
    <property type="match status" value="1"/>
</dbReference>
<dbReference type="EMBL" id="CAJNDS010000002">
    <property type="protein sequence ID" value="CAE6911301.1"/>
    <property type="molecule type" value="Genomic_DNA"/>
</dbReference>
<keyword evidence="3 5" id="KW-0949">S-adenosyl-L-methionine</keyword>
<dbReference type="PANTHER" id="PTHR11061:SF30">
    <property type="entry name" value="TRNA (URACIL(54)-C(5))-METHYLTRANSFERASE"/>
    <property type="match status" value="1"/>
</dbReference>
<dbReference type="PANTHER" id="PTHR11061">
    <property type="entry name" value="RNA M5U METHYLTRANSFERASE"/>
    <property type="match status" value="1"/>
</dbReference>
<dbReference type="InterPro" id="IPR010280">
    <property type="entry name" value="U5_MeTrfase_fam"/>
</dbReference>
<dbReference type="SUPFAM" id="SSF103473">
    <property type="entry name" value="MFS general substrate transporter"/>
    <property type="match status" value="1"/>
</dbReference>
<feature type="zinc finger region" description="C3H1-type" evidence="4">
    <location>
        <begin position="1383"/>
        <end position="1405"/>
    </location>
</feature>
<feature type="transmembrane region" description="Helical" evidence="7">
    <location>
        <begin position="1041"/>
        <end position="1059"/>
    </location>
</feature>
<keyword evidence="7" id="KW-0812">Transmembrane</keyword>
<evidence type="ECO:0000256" key="4">
    <source>
        <dbReference type="PROSITE-ProRule" id="PRU00723"/>
    </source>
</evidence>
<dbReference type="SUPFAM" id="SSF53335">
    <property type="entry name" value="S-adenosyl-L-methionine-dependent methyltransferases"/>
    <property type="match status" value="1"/>
</dbReference>
<dbReference type="GO" id="GO:0032259">
    <property type="term" value="P:methylation"/>
    <property type="evidence" value="ECO:0007669"/>
    <property type="project" value="UniProtKB-KW"/>
</dbReference>
<dbReference type="OrthoDB" id="10250660at2759"/>
<evidence type="ECO:0000313" key="10">
    <source>
        <dbReference type="Proteomes" id="UP000604046"/>
    </source>
</evidence>
<comment type="caution">
    <text evidence="5">Lacks conserved residue(s) required for the propagation of feature annotation.</text>
</comment>
<feature type="domain" description="C3H1-type" evidence="8">
    <location>
        <begin position="1383"/>
        <end position="1405"/>
    </location>
</feature>
<evidence type="ECO:0000313" key="9">
    <source>
        <dbReference type="EMBL" id="CAE6911301.1"/>
    </source>
</evidence>
<keyword evidence="4" id="KW-0863">Zinc-finger</keyword>
<feature type="transmembrane region" description="Helical" evidence="7">
    <location>
        <begin position="1169"/>
        <end position="1188"/>
    </location>
</feature>
<dbReference type="GO" id="GO:0008270">
    <property type="term" value="F:zinc ion binding"/>
    <property type="evidence" value="ECO:0007669"/>
    <property type="project" value="UniProtKB-KW"/>
</dbReference>
<keyword evidence="7" id="KW-0472">Membrane</keyword>
<keyword evidence="10" id="KW-1185">Reference proteome</keyword>
<organism evidence="9 10">
    <name type="scientific">Symbiodinium natans</name>
    <dbReference type="NCBI Taxonomy" id="878477"/>
    <lineage>
        <taxon>Eukaryota</taxon>
        <taxon>Sar</taxon>
        <taxon>Alveolata</taxon>
        <taxon>Dinophyceae</taxon>
        <taxon>Suessiales</taxon>
        <taxon>Symbiodiniaceae</taxon>
        <taxon>Symbiodinium</taxon>
    </lineage>
</organism>
<dbReference type="Proteomes" id="UP000604046">
    <property type="component" value="Unassembled WGS sequence"/>
</dbReference>
<dbReference type="InterPro" id="IPR029063">
    <property type="entry name" value="SAM-dependent_MTases_sf"/>
</dbReference>
<feature type="transmembrane region" description="Helical" evidence="7">
    <location>
        <begin position="1137"/>
        <end position="1162"/>
    </location>
</feature>
<evidence type="ECO:0000256" key="5">
    <source>
        <dbReference type="PROSITE-ProRule" id="PRU01024"/>
    </source>
</evidence>
<feature type="compositionally biased region" description="Acidic residues" evidence="6">
    <location>
        <begin position="699"/>
        <end position="720"/>
    </location>
</feature>
<feature type="transmembrane region" description="Helical" evidence="7">
    <location>
        <begin position="1107"/>
        <end position="1125"/>
    </location>
</feature>
<feature type="transmembrane region" description="Helical" evidence="7">
    <location>
        <begin position="899"/>
        <end position="917"/>
    </location>
</feature>
<reference evidence="9" key="1">
    <citation type="submission" date="2021-02" db="EMBL/GenBank/DDBJ databases">
        <authorList>
            <person name="Dougan E. K."/>
            <person name="Rhodes N."/>
            <person name="Thang M."/>
            <person name="Chan C."/>
        </authorList>
    </citation>
    <scope>NUCLEOTIDE SEQUENCE</scope>
</reference>
<feature type="region of interest" description="Disordered" evidence="6">
    <location>
        <begin position="1334"/>
        <end position="1361"/>
    </location>
</feature>
<proteinExistence type="inferred from homology"/>